<sequence length="253" mass="28246">MSEMQDQVIRQHCKALRMPSIGGQFRRLEETAVREKQSHVDYLEALLTAEMEERESRAIARLLQEARLPRMKTLEGFEFDRSGVSAAQLRGLAEGGYIVKAEPVLLVGEAGTGKTHLATGLCVAACRQRRRVRFTTASGLINELAEAAHANQLSRALGRWERLDLICIDELGYVLLAETACELMFQVIADRAEKAAVIVTTNLPFSEWPQVIPNPRLCKALIDRLTDQAHIITTGVDSYRFRCTTAQRKAAKP</sequence>
<comment type="caution">
    <text evidence="5">The sequence shown here is derived from an EMBL/GenBank/DDBJ whole genome shotgun (WGS) entry which is preliminary data.</text>
</comment>
<feature type="domain" description="AAA+ ATPase" evidence="4">
    <location>
        <begin position="100"/>
        <end position="227"/>
    </location>
</feature>
<keyword evidence="2" id="KW-0547">Nucleotide-binding</keyword>
<dbReference type="SMART" id="SM00382">
    <property type="entry name" value="AAA"/>
    <property type="match status" value="1"/>
</dbReference>
<evidence type="ECO:0000313" key="5">
    <source>
        <dbReference type="EMBL" id="MDO9713077.1"/>
    </source>
</evidence>
<dbReference type="InterPro" id="IPR028350">
    <property type="entry name" value="DNAC/IstB-like"/>
</dbReference>
<reference evidence="5 6" key="1">
    <citation type="submission" date="2023-08" db="EMBL/GenBank/DDBJ databases">
        <title>The draft genome sequence of Paracraurococcus sp. LOR1-02.</title>
        <authorList>
            <person name="Kingkaew E."/>
            <person name="Tanasupawat S."/>
        </authorList>
    </citation>
    <scope>NUCLEOTIDE SEQUENCE [LARGE SCALE GENOMIC DNA]</scope>
    <source>
        <strain evidence="5 6">LOR1-02</strain>
    </source>
</reference>
<accession>A0ABT9EA46</accession>
<dbReference type="SUPFAM" id="SSF52540">
    <property type="entry name" value="P-loop containing nucleoside triphosphate hydrolases"/>
    <property type="match status" value="1"/>
</dbReference>
<proteinExistence type="inferred from homology"/>
<name>A0ABT9EA46_9PROT</name>
<dbReference type="InterPro" id="IPR027417">
    <property type="entry name" value="P-loop_NTPase"/>
</dbReference>
<dbReference type="Proteomes" id="UP001243009">
    <property type="component" value="Unassembled WGS sequence"/>
</dbReference>
<evidence type="ECO:0000313" key="6">
    <source>
        <dbReference type="Proteomes" id="UP001243009"/>
    </source>
</evidence>
<dbReference type="PANTHER" id="PTHR30050:SF4">
    <property type="entry name" value="ATP-BINDING PROTEIN RV3427C IN INSERTION SEQUENCE-RELATED"/>
    <property type="match status" value="1"/>
</dbReference>
<dbReference type="Pfam" id="PF01695">
    <property type="entry name" value="IstB_IS21"/>
    <property type="match status" value="1"/>
</dbReference>
<dbReference type="InterPro" id="IPR047661">
    <property type="entry name" value="IstB"/>
</dbReference>
<dbReference type="PIRSF" id="PIRSF003073">
    <property type="entry name" value="DNAC_TnpB_IstB"/>
    <property type="match status" value="1"/>
</dbReference>
<organism evidence="5 6">
    <name type="scientific">Paracraurococcus lichenis</name>
    <dbReference type="NCBI Taxonomy" id="3064888"/>
    <lineage>
        <taxon>Bacteria</taxon>
        <taxon>Pseudomonadati</taxon>
        <taxon>Pseudomonadota</taxon>
        <taxon>Alphaproteobacteria</taxon>
        <taxon>Acetobacterales</taxon>
        <taxon>Roseomonadaceae</taxon>
        <taxon>Paracraurococcus</taxon>
    </lineage>
</organism>
<dbReference type="InterPro" id="IPR003593">
    <property type="entry name" value="AAA+_ATPase"/>
</dbReference>
<dbReference type="RefSeq" id="WP_305107937.1">
    <property type="nucleotide sequence ID" value="NZ_JAUTWS010000069.1"/>
</dbReference>
<comment type="similarity">
    <text evidence="1">Belongs to the IS21/IS1162 putative ATP-binding protein family.</text>
</comment>
<dbReference type="InterPro" id="IPR002611">
    <property type="entry name" value="IstB_ATP-bd"/>
</dbReference>
<keyword evidence="3" id="KW-0067">ATP-binding</keyword>
<protein>
    <submittedName>
        <fullName evidence="5">IS21-like element helper ATPase IstB</fullName>
    </submittedName>
</protein>
<evidence type="ECO:0000256" key="3">
    <source>
        <dbReference type="ARBA" id="ARBA00022840"/>
    </source>
</evidence>
<evidence type="ECO:0000256" key="1">
    <source>
        <dbReference type="ARBA" id="ARBA00008059"/>
    </source>
</evidence>
<evidence type="ECO:0000256" key="2">
    <source>
        <dbReference type="ARBA" id="ARBA00022741"/>
    </source>
</evidence>
<dbReference type="CDD" id="cd00009">
    <property type="entry name" value="AAA"/>
    <property type="match status" value="1"/>
</dbReference>
<gene>
    <name evidence="5" type="primary">istB</name>
    <name evidence="5" type="ORF">Q7A36_32415</name>
</gene>
<dbReference type="EMBL" id="JAUTWS010000069">
    <property type="protein sequence ID" value="MDO9713077.1"/>
    <property type="molecule type" value="Genomic_DNA"/>
</dbReference>
<keyword evidence="6" id="KW-1185">Reference proteome</keyword>
<dbReference type="Gene3D" id="3.40.50.300">
    <property type="entry name" value="P-loop containing nucleotide triphosphate hydrolases"/>
    <property type="match status" value="1"/>
</dbReference>
<dbReference type="NCBIfam" id="NF038214">
    <property type="entry name" value="IS21_help_AAA"/>
    <property type="match status" value="1"/>
</dbReference>
<dbReference type="PANTHER" id="PTHR30050">
    <property type="entry name" value="CHROMOSOMAL REPLICATION INITIATOR PROTEIN DNAA"/>
    <property type="match status" value="1"/>
</dbReference>
<evidence type="ECO:0000259" key="4">
    <source>
        <dbReference type="SMART" id="SM00382"/>
    </source>
</evidence>